<evidence type="ECO:0000256" key="1">
    <source>
        <dbReference type="SAM" id="MobiDB-lite"/>
    </source>
</evidence>
<name>A0AAN9IEG2_CROPI</name>
<proteinExistence type="predicted"/>
<feature type="compositionally biased region" description="Basic and acidic residues" evidence="1">
    <location>
        <begin position="57"/>
        <end position="74"/>
    </location>
</feature>
<protein>
    <submittedName>
        <fullName evidence="2">Uncharacterized protein</fullName>
    </submittedName>
</protein>
<organism evidence="2 3">
    <name type="scientific">Crotalaria pallida</name>
    <name type="common">Smooth rattlebox</name>
    <name type="synonym">Crotalaria striata</name>
    <dbReference type="NCBI Taxonomy" id="3830"/>
    <lineage>
        <taxon>Eukaryota</taxon>
        <taxon>Viridiplantae</taxon>
        <taxon>Streptophyta</taxon>
        <taxon>Embryophyta</taxon>
        <taxon>Tracheophyta</taxon>
        <taxon>Spermatophyta</taxon>
        <taxon>Magnoliopsida</taxon>
        <taxon>eudicotyledons</taxon>
        <taxon>Gunneridae</taxon>
        <taxon>Pentapetalae</taxon>
        <taxon>rosids</taxon>
        <taxon>fabids</taxon>
        <taxon>Fabales</taxon>
        <taxon>Fabaceae</taxon>
        <taxon>Papilionoideae</taxon>
        <taxon>50 kb inversion clade</taxon>
        <taxon>genistoids sensu lato</taxon>
        <taxon>core genistoids</taxon>
        <taxon>Crotalarieae</taxon>
        <taxon>Crotalaria</taxon>
    </lineage>
</organism>
<feature type="compositionally biased region" description="Basic and acidic residues" evidence="1">
    <location>
        <begin position="110"/>
        <end position="119"/>
    </location>
</feature>
<reference evidence="2 3" key="1">
    <citation type="submission" date="2024-01" db="EMBL/GenBank/DDBJ databases">
        <title>The genomes of 5 underutilized Papilionoideae crops provide insights into root nodulation and disease resistanc.</title>
        <authorList>
            <person name="Yuan L."/>
        </authorList>
    </citation>
    <scope>NUCLEOTIDE SEQUENCE [LARGE SCALE GENOMIC DNA]</scope>
    <source>
        <strain evidence="2">ZHUSHIDOU_FW_LH</strain>
        <tissue evidence="2">Leaf</tissue>
    </source>
</reference>
<comment type="caution">
    <text evidence="2">The sequence shown here is derived from an EMBL/GenBank/DDBJ whole genome shotgun (WGS) entry which is preliminary data.</text>
</comment>
<sequence length="129" mass="14596">MDGEFVPIETEGEFESGTVHEVWFDDSEEDRDLGMSDDFDYDGQGVEDNSNPADSRPPADPHPPVEEHPPTAESRKKKKKAESGVPTRSSLRLRSCRRQAAPSQSNFADFTHDPDHNYDDQLEEEYLEA</sequence>
<feature type="compositionally biased region" description="Acidic residues" evidence="1">
    <location>
        <begin position="120"/>
        <end position="129"/>
    </location>
</feature>
<accession>A0AAN9IEG2</accession>
<dbReference type="AlphaFoldDB" id="A0AAN9IEG2"/>
<evidence type="ECO:0000313" key="3">
    <source>
        <dbReference type="Proteomes" id="UP001372338"/>
    </source>
</evidence>
<evidence type="ECO:0000313" key="2">
    <source>
        <dbReference type="EMBL" id="KAK7274150.1"/>
    </source>
</evidence>
<dbReference type="Proteomes" id="UP001372338">
    <property type="component" value="Unassembled WGS sequence"/>
</dbReference>
<gene>
    <name evidence="2" type="ORF">RIF29_15227</name>
</gene>
<keyword evidence="3" id="KW-1185">Reference proteome</keyword>
<dbReference type="EMBL" id="JAYWIO010000003">
    <property type="protein sequence ID" value="KAK7274150.1"/>
    <property type="molecule type" value="Genomic_DNA"/>
</dbReference>
<feature type="compositionally biased region" description="Acidic residues" evidence="1">
    <location>
        <begin position="24"/>
        <end position="41"/>
    </location>
</feature>
<feature type="region of interest" description="Disordered" evidence="1">
    <location>
        <begin position="1"/>
        <end position="129"/>
    </location>
</feature>